<dbReference type="GO" id="GO:0019346">
    <property type="term" value="P:transsulfuration"/>
    <property type="evidence" value="ECO:0007669"/>
    <property type="project" value="InterPro"/>
</dbReference>
<dbReference type="GO" id="GO:0016765">
    <property type="term" value="F:transferase activity, transferring alkyl or aryl (other than methyl) groups"/>
    <property type="evidence" value="ECO:0007669"/>
    <property type="project" value="UniProtKB-UniRule"/>
</dbReference>
<dbReference type="RefSeq" id="WP_114075834.1">
    <property type="nucleotide sequence ID" value="NZ_CP030918.1"/>
</dbReference>
<proteinExistence type="inferred from homology"/>
<keyword evidence="8" id="KW-1185">Reference proteome</keyword>
<keyword evidence="3 7" id="KW-0808">Transferase</keyword>
<dbReference type="HAMAP" id="MF_02056">
    <property type="entry name" value="MetZ"/>
    <property type="match status" value="1"/>
</dbReference>
<dbReference type="GO" id="GO:0005737">
    <property type="term" value="C:cytoplasm"/>
    <property type="evidence" value="ECO:0007669"/>
    <property type="project" value="TreeGrafter"/>
</dbReference>
<name>A0A344PJG4_9RHOB</name>
<feature type="region of interest" description="Disordered" evidence="6">
    <location>
        <begin position="1"/>
        <end position="22"/>
    </location>
</feature>
<evidence type="ECO:0000256" key="3">
    <source>
        <dbReference type="HAMAP-Rule" id="MF_02056"/>
    </source>
</evidence>
<dbReference type="Gene3D" id="3.40.640.10">
    <property type="entry name" value="Type I PLP-dependent aspartate aminotransferase-like (Major domain)"/>
    <property type="match status" value="1"/>
</dbReference>
<comment type="pathway">
    <text evidence="3">Amino-acid biosynthesis; L-methionine biosynthesis via de novo pathway; L-homocysteine from O-succinyl-L-homoserine: step 1/1.</text>
</comment>
<dbReference type="GO" id="GO:0016846">
    <property type="term" value="F:carbon-sulfur lyase activity"/>
    <property type="evidence" value="ECO:0007669"/>
    <property type="project" value="TreeGrafter"/>
</dbReference>
<dbReference type="CDD" id="cd00614">
    <property type="entry name" value="CGS_like"/>
    <property type="match status" value="1"/>
</dbReference>
<dbReference type="InterPro" id="IPR000277">
    <property type="entry name" value="Cys/Met-Metab_PyrdxlP-dep_enz"/>
</dbReference>
<dbReference type="OrthoDB" id="9805807at2"/>
<dbReference type="GO" id="GO:0008483">
    <property type="term" value="F:transaminase activity"/>
    <property type="evidence" value="ECO:0007669"/>
    <property type="project" value="UniProtKB-KW"/>
</dbReference>
<evidence type="ECO:0000313" key="8">
    <source>
        <dbReference type="Proteomes" id="UP000252023"/>
    </source>
</evidence>
<evidence type="ECO:0000256" key="4">
    <source>
        <dbReference type="PIRSR" id="PIRSR001434-2"/>
    </source>
</evidence>
<comment type="cofactor">
    <cofactor evidence="1 3 5">
        <name>pyridoxal 5'-phosphate</name>
        <dbReference type="ChEBI" id="CHEBI:597326"/>
    </cofactor>
</comment>
<dbReference type="EC" id="2.5.1.-" evidence="3"/>
<evidence type="ECO:0000256" key="6">
    <source>
        <dbReference type="SAM" id="MobiDB-lite"/>
    </source>
</evidence>
<keyword evidence="7" id="KW-0032">Aminotransferase</keyword>
<dbReference type="PANTHER" id="PTHR11808">
    <property type="entry name" value="TRANS-SULFURATION ENZYME FAMILY MEMBER"/>
    <property type="match status" value="1"/>
</dbReference>
<dbReference type="Proteomes" id="UP000252023">
    <property type="component" value="Chromosome"/>
</dbReference>
<dbReference type="InterPro" id="IPR015422">
    <property type="entry name" value="PyrdxlP-dep_Trfase_small"/>
</dbReference>
<comment type="similarity">
    <text evidence="3">Belongs to the trans-sulfuration enzymes family. MetZ subfamily.</text>
</comment>
<dbReference type="PIRSF" id="PIRSF001434">
    <property type="entry name" value="CGS"/>
    <property type="match status" value="1"/>
</dbReference>
<dbReference type="GO" id="GO:0071268">
    <property type="term" value="P:homocysteine biosynthetic process"/>
    <property type="evidence" value="ECO:0007669"/>
    <property type="project" value="InterPro"/>
</dbReference>
<evidence type="ECO:0000313" key="7">
    <source>
        <dbReference type="EMBL" id="AXC49519.1"/>
    </source>
</evidence>
<keyword evidence="3" id="KW-0486">Methionine biosynthesis</keyword>
<feature type="compositionally biased region" description="Basic and acidic residues" evidence="6">
    <location>
        <begin position="1"/>
        <end position="12"/>
    </location>
</feature>
<organism evidence="7 8">
    <name type="scientific">Paracoccus suum</name>
    <dbReference type="NCBI Taxonomy" id="2259340"/>
    <lineage>
        <taxon>Bacteria</taxon>
        <taxon>Pseudomonadati</taxon>
        <taxon>Pseudomonadota</taxon>
        <taxon>Alphaproteobacteria</taxon>
        <taxon>Rhodobacterales</taxon>
        <taxon>Paracoccaceae</taxon>
        <taxon>Paracoccus</taxon>
    </lineage>
</organism>
<dbReference type="Pfam" id="PF01053">
    <property type="entry name" value="Cys_Met_Meta_PP"/>
    <property type="match status" value="1"/>
</dbReference>
<evidence type="ECO:0000256" key="5">
    <source>
        <dbReference type="RuleBase" id="RU362118"/>
    </source>
</evidence>
<feature type="modified residue" description="N6-(pyridoxal phosphate)lysine" evidence="3 4">
    <location>
        <position position="215"/>
    </location>
</feature>
<dbReference type="InterPro" id="IPR015421">
    <property type="entry name" value="PyrdxlP-dep_Trfase_major"/>
</dbReference>
<dbReference type="Gene3D" id="3.90.1150.10">
    <property type="entry name" value="Aspartate Aminotransferase, domain 1"/>
    <property type="match status" value="1"/>
</dbReference>
<dbReference type="GO" id="GO:0030170">
    <property type="term" value="F:pyridoxal phosphate binding"/>
    <property type="evidence" value="ECO:0007669"/>
    <property type="project" value="UniProtKB-UniRule"/>
</dbReference>
<evidence type="ECO:0000256" key="2">
    <source>
        <dbReference type="ARBA" id="ARBA00022898"/>
    </source>
</evidence>
<comment type="subunit">
    <text evidence="3">Homotetramer.</text>
</comment>
<dbReference type="SUPFAM" id="SSF53383">
    <property type="entry name" value="PLP-dependent transferases"/>
    <property type="match status" value="1"/>
</dbReference>
<gene>
    <name evidence="3" type="primary">metZ</name>
    <name evidence="7" type="ORF">DRW48_07310</name>
</gene>
<accession>A0A344PJG4</accession>
<dbReference type="InterPro" id="IPR006234">
    <property type="entry name" value="O-succ-hSer_sulfhydrylase"/>
</dbReference>
<dbReference type="AlphaFoldDB" id="A0A344PJG4"/>
<comment type="catalytic activity">
    <reaction evidence="3">
        <text>O-succinyl-L-homoserine + hydrogen sulfide = L-homocysteine + succinate</text>
        <dbReference type="Rhea" id="RHEA:27826"/>
        <dbReference type="ChEBI" id="CHEBI:29919"/>
        <dbReference type="ChEBI" id="CHEBI:30031"/>
        <dbReference type="ChEBI" id="CHEBI:57661"/>
        <dbReference type="ChEBI" id="CHEBI:58199"/>
    </reaction>
</comment>
<evidence type="ECO:0000256" key="1">
    <source>
        <dbReference type="ARBA" id="ARBA00001933"/>
    </source>
</evidence>
<dbReference type="KEGG" id="pars:DRW48_07310"/>
<dbReference type="UniPathway" id="UPA00051">
    <property type="reaction ID" value="UER00449"/>
</dbReference>
<protein>
    <recommendedName>
        <fullName evidence="3">O-succinylhomoserine sulfhydrylase</fullName>
        <shortName evidence="3">OSH sulfhydrylase</shortName>
        <shortName evidence="3">OSHS sulfhydrylase</shortName>
        <ecNumber evidence="3">2.5.1.-</ecNumber>
    </recommendedName>
</protein>
<dbReference type="InterPro" id="IPR015424">
    <property type="entry name" value="PyrdxlP-dep_Trfase"/>
</dbReference>
<dbReference type="EMBL" id="CP030918">
    <property type="protein sequence ID" value="AXC49519.1"/>
    <property type="molecule type" value="Genomic_DNA"/>
</dbReference>
<dbReference type="PANTHER" id="PTHR11808:SF80">
    <property type="entry name" value="CYSTATHIONINE GAMMA-LYASE"/>
    <property type="match status" value="1"/>
</dbReference>
<sequence>MTDSPTERDRKSMGRQTRAVHAGARRSQYGELAEAIFMTQGFLYDSAEQAEKRFLGTGPDEFIYARYGNPTSRMFEDRIASLEGTEDAFATASGMAAVNGALFAYLRPGDRVVSARALFGSCAYVLDLLAGYGVQVDWVDGLDLAQWRAALAQPAKAVFFESLSNPTLEVIDLPAVAALAHEAGALVMVDNVFVTPTFSRAVEQGADVVIYSATKHIDGSGRALGGVICGTRDFVRGIAEPYLKHTGGAISPFNAWIMLNGLVTMDLRVRAQCASAAVIAQALSARGDVRVIYPGLPEHPQHDVAMKVMGTGGTMIALDLPGGKEVAFRVLDALQVISLSNNLGDARSIVTHPATTTHQRLADEARARLGIGPGLLRLSIGLEDTADLLADLESALAAA</sequence>
<dbReference type="GO" id="GO:0071266">
    <property type="term" value="P:'de novo' L-methionine biosynthetic process"/>
    <property type="evidence" value="ECO:0007669"/>
    <property type="project" value="UniProtKB-UniRule"/>
</dbReference>
<dbReference type="FunFam" id="3.40.640.10:FF:000046">
    <property type="entry name" value="Cystathionine gamma-lyase"/>
    <property type="match status" value="1"/>
</dbReference>
<keyword evidence="3" id="KW-0028">Amino-acid biosynthesis</keyword>
<reference evidence="8" key="1">
    <citation type="submission" date="2018-07" db="EMBL/GenBank/DDBJ databases">
        <title>Genome sequencing of Paracoccus sp. SC2-6.</title>
        <authorList>
            <person name="Heo J."/>
            <person name="Kim S.-J."/>
            <person name="Kwon S.-W."/>
        </authorList>
    </citation>
    <scope>NUCLEOTIDE SEQUENCE [LARGE SCALE GENOMIC DNA]</scope>
    <source>
        <strain evidence="8">SC2-6</strain>
    </source>
</reference>
<comment type="function">
    <text evidence="3">Catalyzes the formation of L-homocysteine from O-succinyl-L-homoserine (OSHS) and hydrogen sulfide.</text>
</comment>
<keyword evidence="2 3" id="KW-0663">Pyridoxal phosphate</keyword>